<feature type="domain" description="DNA2/NAM7 helicase helicase" evidence="3">
    <location>
        <begin position="307"/>
        <end position="440"/>
    </location>
</feature>
<dbReference type="GO" id="GO:0031380">
    <property type="term" value="C:nuclear RNA-directed RNA polymerase complex"/>
    <property type="evidence" value="ECO:0007669"/>
    <property type="project" value="TreeGrafter"/>
</dbReference>
<dbReference type="EMBL" id="CAJPEX010002681">
    <property type="protein sequence ID" value="CAG0921345.1"/>
    <property type="molecule type" value="Genomic_DNA"/>
</dbReference>
<dbReference type="GO" id="GO:0031048">
    <property type="term" value="P:regulatory ncRNA-mediated heterochromatin formation"/>
    <property type="evidence" value="ECO:0007669"/>
    <property type="project" value="TreeGrafter"/>
</dbReference>
<evidence type="ECO:0000313" key="6">
    <source>
        <dbReference type="EMBL" id="CAD7281193.1"/>
    </source>
</evidence>
<proteinExistence type="predicted"/>
<dbReference type="Pfam" id="PF25396">
    <property type="entry name" value="ZNFX1"/>
    <property type="match status" value="1"/>
</dbReference>
<feature type="domain" description="DNA2/NAM7 helicase helicase" evidence="3">
    <location>
        <begin position="722"/>
        <end position="821"/>
    </location>
</feature>
<dbReference type="Proteomes" id="UP000678499">
    <property type="component" value="Unassembled WGS sequence"/>
</dbReference>
<evidence type="ECO:0000259" key="4">
    <source>
        <dbReference type="Pfam" id="PF13087"/>
    </source>
</evidence>
<feature type="coiled-coil region" evidence="1">
    <location>
        <begin position="596"/>
        <end position="630"/>
    </location>
</feature>
<dbReference type="OrthoDB" id="2423195at2759"/>
<dbReference type="CDD" id="cd06008">
    <property type="entry name" value="NF-X1-zinc-finger"/>
    <property type="match status" value="1"/>
</dbReference>
<organism evidence="6">
    <name type="scientific">Notodromas monacha</name>
    <dbReference type="NCBI Taxonomy" id="399045"/>
    <lineage>
        <taxon>Eukaryota</taxon>
        <taxon>Metazoa</taxon>
        <taxon>Ecdysozoa</taxon>
        <taxon>Arthropoda</taxon>
        <taxon>Crustacea</taxon>
        <taxon>Oligostraca</taxon>
        <taxon>Ostracoda</taxon>
        <taxon>Podocopa</taxon>
        <taxon>Podocopida</taxon>
        <taxon>Cypridocopina</taxon>
        <taxon>Cypridoidea</taxon>
        <taxon>Cyprididae</taxon>
        <taxon>Notodromas</taxon>
    </lineage>
</organism>
<dbReference type="InterPro" id="IPR027417">
    <property type="entry name" value="P-loop_NTPase"/>
</dbReference>
<evidence type="ECO:0000259" key="5">
    <source>
        <dbReference type="Pfam" id="PF25396"/>
    </source>
</evidence>
<dbReference type="PANTHER" id="PTHR10887">
    <property type="entry name" value="DNA2/NAM7 HELICASE FAMILY"/>
    <property type="match status" value="1"/>
</dbReference>
<feature type="region of interest" description="Disordered" evidence="2">
    <location>
        <begin position="1271"/>
        <end position="1300"/>
    </location>
</feature>
<evidence type="ECO:0000259" key="3">
    <source>
        <dbReference type="Pfam" id="PF13086"/>
    </source>
</evidence>
<dbReference type="CDD" id="cd18808">
    <property type="entry name" value="SF1_C_Upf1"/>
    <property type="match status" value="1"/>
</dbReference>
<dbReference type="PANTHER" id="PTHR10887:SF341">
    <property type="entry name" value="NFX1-TYPE ZINC FINGER-CONTAINING PROTEIN 1"/>
    <property type="match status" value="1"/>
</dbReference>
<dbReference type="GO" id="GO:0004386">
    <property type="term" value="F:helicase activity"/>
    <property type="evidence" value="ECO:0007669"/>
    <property type="project" value="InterPro"/>
</dbReference>
<reference evidence="6" key="1">
    <citation type="submission" date="2020-11" db="EMBL/GenBank/DDBJ databases">
        <authorList>
            <person name="Tran Van P."/>
        </authorList>
    </citation>
    <scope>NUCLEOTIDE SEQUENCE</scope>
</reference>
<keyword evidence="1" id="KW-0175">Coiled coil</keyword>
<feature type="domain" description="ZNFX1" evidence="5">
    <location>
        <begin position="123"/>
        <end position="224"/>
    </location>
</feature>
<dbReference type="InterPro" id="IPR047187">
    <property type="entry name" value="SF1_C_Upf1"/>
</dbReference>
<dbReference type="InterPro" id="IPR045055">
    <property type="entry name" value="DNA2/NAM7-like"/>
</dbReference>
<dbReference type="InterPro" id="IPR041679">
    <property type="entry name" value="DNA2/NAM7-like_C"/>
</dbReference>
<dbReference type="Pfam" id="PF13086">
    <property type="entry name" value="AAA_11"/>
    <property type="match status" value="2"/>
</dbReference>
<gene>
    <name evidence="6" type="ORF">NMOB1V02_LOCUS8844</name>
</gene>
<evidence type="ECO:0000256" key="1">
    <source>
        <dbReference type="SAM" id="Coils"/>
    </source>
</evidence>
<feature type="domain" description="DNA2/NAM7 helicase-like C-terminal" evidence="4">
    <location>
        <begin position="834"/>
        <end position="1018"/>
    </location>
</feature>
<dbReference type="Pfam" id="PF13087">
    <property type="entry name" value="AAA_12"/>
    <property type="match status" value="1"/>
</dbReference>
<evidence type="ECO:0008006" key="8">
    <source>
        <dbReference type="Google" id="ProtNLM"/>
    </source>
</evidence>
<dbReference type="Gene3D" id="3.40.50.300">
    <property type="entry name" value="P-loop containing nucleotide triphosphate hydrolases"/>
    <property type="match status" value="3"/>
</dbReference>
<dbReference type="EMBL" id="OA884718">
    <property type="protein sequence ID" value="CAD7281193.1"/>
    <property type="molecule type" value="Genomic_DNA"/>
</dbReference>
<name>A0A7R9GHH5_9CRUS</name>
<protein>
    <recommendedName>
        <fullName evidence="8">NFX1-type zinc finger-containing protein 1</fullName>
    </recommendedName>
</protein>
<evidence type="ECO:0000256" key="2">
    <source>
        <dbReference type="SAM" id="MobiDB-lite"/>
    </source>
</evidence>
<dbReference type="InterPro" id="IPR041677">
    <property type="entry name" value="DNA2/NAM7_AAA_11"/>
</dbReference>
<evidence type="ECO:0000313" key="7">
    <source>
        <dbReference type="Proteomes" id="UP000678499"/>
    </source>
</evidence>
<dbReference type="InterPro" id="IPR057373">
    <property type="entry name" value="ZNFX1"/>
</dbReference>
<dbReference type="FunFam" id="3.40.50.300:FF:001366">
    <property type="entry name" value="ATP binding protein, putative"/>
    <property type="match status" value="1"/>
</dbReference>
<accession>A0A7R9GHH5</accession>
<keyword evidence="7" id="KW-1185">Reference proteome</keyword>
<dbReference type="SUPFAM" id="SSF52540">
    <property type="entry name" value="P-loop containing nucleoside triphosphate hydrolases"/>
    <property type="match status" value="1"/>
</dbReference>
<sequence>MATVVLEKLLQQLSLKESPERVKISEISAKATDVGCSSGDDDEDVSVRKDVSVPDFRKLTIVPRASDLLEDCDYPVPVNKVTEPYSSCDEYLDTHFRLTRENFVRPLKEAVQNHVKGENAWNRRIYQDVSMQSMWCSRNRIGLLMKFNVEKLKGIYWEESKFLTPGSLLCLSCDGFKSMHFVTVYDRNSLMAAKGLILVMLESPGVDELNLAMWKTNDWVAVESPGYFLAIRHVLHNLQTVQFDQYPIAKCVLGFEGGFEKPGYLEMFLSMSKRLTIPAKHSSLPDISIDFSQDSRGNWPDNKGFGLDNSQLEALKCGLLNQVAVIQGPPGCGKTYVGLKLVKAMLANRAWGNRSPILVICYTNHALDQFLEGILKFTKRVARIGGRSKSALLEKYNIREWLQTRSLLQRKIAINVRPYTPAQNLLLKVMTKKKKLQKKIQMDFIYQTILSSGAGIVKLRILDPKLVKKSKTSTMKWLGIQSGLTVPETLVNEILDAERQQVEAVYGASGREKFLKSLNFKQWDDFGETRNGAGSSTGEDASHVEYEATVLRAQRDIDEWYDIEDDEEGDISLYCIDKEERKKNAFLQSLLFETSVTRCREIIAVANEEIQDLQEKQKAGKADLEEAKRAARGNRWKMVAFEHLKDSYEAEWLQSESTINVLKKEIVDADKLIITLKSVIKLLRVPDSVQLPPPKIKLPTDAVQLNNMRLKDKWLLYRYLVSLRLTERRNAMAELAENYRKAVQKMEDCRSSLAVDVMSAMDVIGMTTTAASRDISKLSRLNLKIVVVEEAAEVFESSIITSLTRSCEHLVLIGDHKQLRPKADVVKLAQEHRMDVSLFERLVKNKFPFVQLEMQHRMRPEIANLIRPHVYRRLFDHASVKNYPNVPGIAKNVFCVTHEMKESLDSKTKSMQNKWEAEYLLALCQYLLQQGIDSGRITILSPYSRQIRNLSEHREQYPLTKHVYITTVDNFQGEECDIILLSLVRSNDDNVIGFLGNMNRVNVALSRAKHGLYIVGNMKMLSENAKIWEDVRDSMEKSEAIGPALPLYCSIHKDGTNFAKSPEDFRKHGGCDQLCGQRLSCGHKCTRICHAYDRAHMTEEMSCTEPVKRLCSRGLHSMRYLCGTNVTGICRIFYAGVLACGHESSNIPCICLDASTSAGRGALESPRCEEPCGRMFLKCQHECGLNCAHILQDALDTDNSLLHNSTYQALYLKFGALNDAIHSDWCPQCLVKVEIGGLNRKQMREKLADLVFDCDAIRPVLFRADEPWKSRKGVAQNNQKNRGDSGSFDATEVILQDFDE</sequence>